<accession>A0A4S8LWF4</accession>
<dbReference type="InterPro" id="IPR001810">
    <property type="entry name" value="F-box_dom"/>
</dbReference>
<dbReference type="InterPro" id="IPR036047">
    <property type="entry name" value="F-box-like_dom_sf"/>
</dbReference>
<organism evidence="2 3">
    <name type="scientific">Dendrothele bispora (strain CBS 962.96)</name>
    <dbReference type="NCBI Taxonomy" id="1314807"/>
    <lineage>
        <taxon>Eukaryota</taxon>
        <taxon>Fungi</taxon>
        <taxon>Dikarya</taxon>
        <taxon>Basidiomycota</taxon>
        <taxon>Agaricomycotina</taxon>
        <taxon>Agaricomycetes</taxon>
        <taxon>Agaricomycetidae</taxon>
        <taxon>Agaricales</taxon>
        <taxon>Agaricales incertae sedis</taxon>
        <taxon>Dendrothele</taxon>
    </lineage>
</organism>
<proteinExistence type="predicted"/>
<dbReference type="Gene3D" id="1.20.1280.50">
    <property type="match status" value="1"/>
</dbReference>
<sequence>MYCTTIVHADGPSFVLHQLTLFILHPSLSFEIVQHLPLTDATLLSLTQVCSTWRQIITGDPKLWRQFTLSPRKNIYPSQIKFGQQWLQRASPYGLDITIDDSFVRPSPYNLLKVVAPFYRKWRTLQLSLSFDSFKPLFGMNKLELPMLEEVSLNMFFKHGENVLPLGKRLIKTFAAAPLLQCVQVSAEGHSLPLLDYTFFPYQRLTKLVLVNVISTDPVVITQILALATNLESAELDMGDQSALDYEDLEGDEWKTRYDSYRKRRSNATCHKLVDLSLVCRNNFEIDFVLDILRAPALQELKLYNHWRDPRVADVLKDFQERSKAPLRVLHLIRFRNFHLGFRLVPFLKLVGETLQELLYDFLDGERNQTQETIDLLIFPHYIGEFPGTGGEPFDPLLPNLKRLGIALDYSCPEYADVLVDVVASRGYALDMDPECSDPSVLDSMVFPGYRLGNWLKEHRLEEFMVFFDDPQDDPALDDLKEQLEDFTEREVDALQMACCKDWTRAAPYWLAAESLMAGSRVFGFDSVRGDESPLDTTP</sequence>
<dbReference type="AlphaFoldDB" id="A0A4S8LWF4"/>
<protein>
    <recommendedName>
        <fullName evidence="1">F-box domain-containing protein</fullName>
    </recommendedName>
</protein>
<reference evidence="2 3" key="1">
    <citation type="journal article" date="2019" name="Nat. Ecol. Evol.">
        <title>Megaphylogeny resolves global patterns of mushroom evolution.</title>
        <authorList>
            <person name="Varga T."/>
            <person name="Krizsan K."/>
            <person name="Foldi C."/>
            <person name="Dima B."/>
            <person name="Sanchez-Garcia M."/>
            <person name="Sanchez-Ramirez S."/>
            <person name="Szollosi G.J."/>
            <person name="Szarkandi J.G."/>
            <person name="Papp V."/>
            <person name="Albert L."/>
            <person name="Andreopoulos W."/>
            <person name="Angelini C."/>
            <person name="Antonin V."/>
            <person name="Barry K.W."/>
            <person name="Bougher N.L."/>
            <person name="Buchanan P."/>
            <person name="Buyck B."/>
            <person name="Bense V."/>
            <person name="Catcheside P."/>
            <person name="Chovatia M."/>
            <person name="Cooper J."/>
            <person name="Damon W."/>
            <person name="Desjardin D."/>
            <person name="Finy P."/>
            <person name="Geml J."/>
            <person name="Haridas S."/>
            <person name="Hughes K."/>
            <person name="Justo A."/>
            <person name="Karasinski D."/>
            <person name="Kautmanova I."/>
            <person name="Kiss B."/>
            <person name="Kocsube S."/>
            <person name="Kotiranta H."/>
            <person name="LaButti K.M."/>
            <person name="Lechner B.E."/>
            <person name="Liimatainen K."/>
            <person name="Lipzen A."/>
            <person name="Lukacs Z."/>
            <person name="Mihaltcheva S."/>
            <person name="Morgado L.N."/>
            <person name="Niskanen T."/>
            <person name="Noordeloos M.E."/>
            <person name="Ohm R.A."/>
            <person name="Ortiz-Santana B."/>
            <person name="Ovrebo C."/>
            <person name="Racz N."/>
            <person name="Riley R."/>
            <person name="Savchenko A."/>
            <person name="Shiryaev A."/>
            <person name="Soop K."/>
            <person name="Spirin V."/>
            <person name="Szebenyi C."/>
            <person name="Tomsovsky M."/>
            <person name="Tulloss R.E."/>
            <person name="Uehling J."/>
            <person name="Grigoriev I.V."/>
            <person name="Vagvolgyi C."/>
            <person name="Papp T."/>
            <person name="Martin F.M."/>
            <person name="Miettinen O."/>
            <person name="Hibbett D.S."/>
            <person name="Nagy L.G."/>
        </authorList>
    </citation>
    <scope>NUCLEOTIDE SEQUENCE [LARGE SCALE GENOMIC DNA]</scope>
    <source>
        <strain evidence="2 3">CBS 962.96</strain>
    </source>
</reference>
<gene>
    <name evidence="2" type="ORF">K435DRAFT_861063</name>
</gene>
<dbReference type="EMBL" id="ML179236">
    <property type="protein sequence ID" value="THU93937.1"/>
    <property type="molecule type" value="Genomic_DNA"/>
</dbReference>
<dbReference type="Proteomes" id="UP000297245">
    <property type="component" value="Unassembled WGS sequence"/>
</dbReference>
<keyword evidence="3" id="KW-1185">Reference proteome</keyword>
<name>A0A4S8LWF4_DENBC</name>
<dbReference type="Pfam" id="PF12937">
    <property type="entry name" value="F-box-like"/>
    <property type="match status" value="1"/>
</dbReference>
<evidence type="ECO:0000259" key="1">
    <source>
        <dbReference type="Pfam" id="PF12937"/>
    </source>
</evidence>
<evidence type="ECO:0000313" key="2">
    <source>
        <dbReference type="EMBL" id="THU93937.1"/>
    </source>
</evidence>
<feature type="domain" description="F-box" evidence="1">
    <location>
        <begin position="29"/>
        <end position="69"/>
    </location>
</feature>
<dbReference type="OrthoDB" id="695771at2759"/>
<evidence type="ECO:0000313" key="3">
    <source>
        <dbReference type="Proteomes" id="UP000297245"/>
    </source>
</evidence>
<dbReference type="SUPFAM" id="SSF81383">
    <property type="entry name" value="F-box domain"/>
    <property type="match status" value="1"/>
</dbReference>